<reference evidence="2 3" key="1">
    <citation type="submission" date="2019-09" db="EMBL/GenBank/DDBJ databases">
        <title>The Halomonas whole genome shotgun (WGS).</title>
        <authorList>
            <person name="Xie Z."/>
        </authorList>
    </citation>
    <scope>NUCLEOTIDE SEQUENCE [LARGE SCALE GENOMIC DNA]</scope>
    <source>
        <strain evidence="2 3">NBT06E8</strain>
    </source>
</reference>
<proteinExistence type="predicted"/>
<dbReference type="InterPro" id="IPR058548">
    <property type="entry name" value="MlaB-like_STAS"/>
</dbReference>
<dbReference type="SUPFAM" id="SSF52091">
    <property type="entry name" value="SpoIIaa-like"/>
    <property type="match status" value="1"/>
</dbReference>
<evidence type="ECO:0000259" key="1">
    <source>
        <dbReference type="Pfam" id="PF13466"/>
    </source>
</evidence>
<dbReference type="InterPro" id="IPR036513">
    <property type="entry name" value="STAS_dom_sf"/>
</dbReference>
<organism evidence="2 3">
    <name type="scientific">Vreelandella piezotolerans</name>
    <dbReference type="NCBI Taxonomy" id="2609667"/>
    <lineage>
        <taxon>Bacteria</taxon>
        <taxon>Pseudomonadati</taxon>
        <taxon>Pseudomonadota</taxon>
        <taxon>Gammaproteobacteria</taxon>
        <taxon>Oceanospirillales</taxon>
        <taxon>Halomonadaceae</taxon>
        <taxon>Vreelandella</taxon>
    </lineage>
</organism>
<comment type="caution">
    <text evidence="2">The sequence shown here is derived from an EMBL/GenBank/DDBJ whole genome shotgun (WGS) entry which is preliminary data.</text>
</comment>
<dbReference type="Pfam" id="PF13466">
    <property type="entry name" value="STAS_2"/>
    <property type="match status" value="1"/>
</dbReference>
<dbReference type="Gene3D" id="3.30.750.24">
    <property type="entry name" value="STAS domain"/>
    <property type="match status" value="1"/>
</dbReference>
<accession>A0ABQ6XAV2</accession>
<evidence type="ECO:0000313" key="3">
    <source>
        <dbReference type="Proteomes" id="UP000466130"/>
    </source>
</evidence>
<dbReference type="RefSeq" id="WP_139527169.1">
    <property type="nucleotide sequence ID" value="NZ_CP048602.1"/>
</dbReference>
<gene>
    <name evidence="2" type="ORF">F1978_06520</name>
</gene>
<sequence>MTSLLSRSEVTLSAQGDSLMVAGDLTMSVAADVAARGVQWLRQSDHSEVCLDFAKINKASSAALSVLFEWLRACQALQVKVRSIVLSPPLQRLASLAELDTLVSQDVFADIA</sequence>
<name>A0ABQ6XAV2_9GAMM</name>
<protein>
    <submittedName>
        <fullName evidence="2">STAS domain-containing protein</fullName>
    </submittedName>
</protein>
<feature type="domain" description="MlaB-like STAS" evidence="1">
    <location>
        <begin position="21"/>
        <end position="100"/>
    </location>
</feature>
<dbReference type="Proteomes" id="UP000466130">
    <property type="component" value="Unassembled WGS sequence"/>
</dbReference>
<evidence type="ECO:0000313" key="2">
    <source>
        <dbReference type="EMBL" id="KAE8439144.1"/>
    </source>
</evidence>
<keyword evidence="3" id="KW-1185">Reference proteome</keyword>
<dbReference type="EMBL" id="VWRT01000004">
    <property type="protein sequence ID" value="KAE8439144.1"/>
    <property type="molecule type" value="Genomic_DNA"/>
</dbReference>